<dbReference type="Proteomes" id="UP000266723">
    <property type="component" value="Unassembled WGS sequence"/>
</dbReference>
<proteinExistence type="predicted"/>
<gene>
    <name evidence="1" type="ORF">DY000_02031900</name>
</gene>
<sequence length="70" mass="8340">MIRRYCEVWHGWWRICRVDLGGRGQDPLGLYPRLDGRRGWCGGIASRRPIQSEISPEDAFLPWWSRIERI</sequence>
<evidence type="ECO:0000313" key="1">
    <source>
        <dbReference type="EMBL" id="KAF3580930.1"/>
    </source>
</evidence>
<protein>
    <submittedName>
        <fullName evidence="1">Uncharacterized protein</fullName>
    </submittedName>
</protein>
<accession>A0ABQ7DU85</accession>
<organism evidence="1 2">
    <name type="scientific">Brassica cretica</name>
    <name type="common">Mustard</name>
    <dbReference type="NCBI Taxonomy" id="69181"/>
    <lineage>
        <taxon>Eukaryota</taxon>
        <taxon>Viridiplantae</taxon>
        <taxon>Streptophyta</taxon>
        <taxon>Embryophyta</taxon>
        <taxon>Tracheophyta</taxon>
        <taxon>Spermatophyta</taxon>
        <taxon>Magnoliopsida</taxon>
        <taxon>eudicotyledons</taxon>
        <taxon>Gunneridae</taxon>
        <taxon>Pentapetalae</taxon>
        <taxon>rosids</taxon>
        <taxon>malvids</taxon>
        <taxon>Brassicales</taxon>
        <taxon>Brassicaceae</taxon>
        <taxon>Brassiceae</taxon>
        <taxon>Brassica</taxon>
    </lineage>
</organism>
<dbReference type="EMBL" id="QGKV02000649">
    <property type="protein sequence ID" value="KAF3580930.1"/>
    <property type="molecule type" value="Genomic_DNA"/>
</dbReference>
<keyword evidence="2" id="KW-1185">Reference proteome</keyword>
<comment type="caution">
    <text evidence="1">The sequence shown here is derived from an EMBL/GenBank/DDBJ whole genome shotgun (WGS) entry which is preliminary data.</text>
</comment>
<evidence type="ECO:0000313" key="2">
    <source>
        <dbReference type="Proteomes" id="UP000266723"/>
    </source>
</evidence>
<reference evidence="1 2" key="1">
    <citation type="journal article" date="2020" name="BMC Genomics">
        <title>Intraspecific diversification of the crop wild relative Brassica cretica Lam. using demographic model selection.</title>
        <authorList>
            <person name="Kioukis A."/>
            <person name="Michalopoulou V.A."/>
            <person name="Briers L."/>
            <person name="Pirintsos S."/>
            <person name="Studholme D.J."/>
            <person name="Pavlidis P."/>
            <person name="Sarris P.F."/>
        </authorList>
    </citation>
    <scope>NUCLEOTIDE SEQUENCE [LARGE SCALE GENOMIC DNA]</scope>
    <source>
        <strain evidence="2">cv. PFS-1207/04</strain>
    </source>
</reference>
<name>A0ABQ7DU85_BRACR</name>